<dbReference type="Gene3D" id="3.90.1140.10">
    <property type="entry name" value="Cyclic phosphodiesterase"/>
    <property type="match status" value="1"/>
</dbReference>
<keyword evidence="2" id="KW-1185">Reference proteome</keyword>
<dbReference type="PIRSF" id="PIRSF033328">
    <property type="entry name" value="Phest_Mll4975"/>
    <property type="match status" value="1"/>
</dbReference>
<evidence type="ECO:0000313" key="2">
    <source>
        <dbReference type="Proteomes" id="UP000595197"/>
    </source>
</evidence>
<dbReference type="InterPro" id="IPR009389">
    <property type="entry name" value="DUF1045"/>
</dbReference>
<evidence type="ECO:0000313" key="1">
    <source>
        <dbReference type="EMBL" id="QQP89777.1"/>
    </source>
</evidence>
<dbReference type="NCBIfam" id="TIGR03223">
    <property type="entry name" value="Phn_opern_protn"/>
    <property type="match status" value="1"/>
</dbReference>
<accession>A0ABX7BBG0</accession>
<sequence>MTARYALYFAPPPDSALWKFASRWLGRDAATGETLDPPDGVSPDWTADPRRYGFHATLKPPMALAPGRDEAELLAAAADFAAGHTRFTAPSLRLAELGRFLALIPSAPSEALDEFAAECVRAFDPFRAPPPASDLEKRRAHGLTPRQDDYLRHWGYPYVFEEFRFHMTLTGSLNDDARTAARSLLEPAVAPFTPDPLVIDALSIFKQDTRDAPFRIIARFGLP</sequence>
<proteinExistence type="predicted"/>
<gene>
    <name evidence="1" type="ORF">IGS68_00345</name>
</gene>
<dbReference type="Pfam" id="PF06299">
    <property type="entry name" value="DUF1045"/>
    <property type="match status" value="1"/>
</dbReference>
<name>A0ABX7BBG0_9PROT</name>
<organism evidence="1 2">
    <name type="scientific">Skermanella cutis</name>
    <dbReference type="NCBI Taxonomy" id="2775420"/>
    <lineage>
        <taxon>Bacteria</taxon>
        <taxon>Pseudomonadati</taxon>
        <taxon>Pseudomonadota</taxon>
        <taxon>Alphaproteobacteria</taxon>
        <taxon>Rhodospirillales</taxon>
        <taxon>Azospirillaceae</taxon>
        <taxon>Skermanella</taxon>
    </lineage>
</organism>
<dbReference type="Proteomes" id="UP000595197">
    <property type="component" value="Chromosome"/>
</dbReference>
<reference evidence="1" key="1">
    <citation type="submission" date="2021-02" db="EMBL/GenBank/DDBJ databases">
        <title>Skermanella TT6 skin isolate.</title>
        <authorList>
            <person name="Lee K."/>
            <person name="Ganzorig M."/>
        </authorList>
    </citation>
    <scope>NUCLEOTIDE SEQUENCE</scope>
    <source>
        <strain evidence="1">TT6</strain>
    </source>
</reference>
<dbReference type="EMBL" id="CP067420">
    <property type="protein sequence ID" value="QQP89777.1"/>
    <property type="molecule type" value="Genomic_DNA"/>
</dbReference>
<dbReference type="RefSeq" id="WP_201076438.1">
    <property type="nucleotide sequence ID" value="NZ_CP067420.1"/>
</dbReference>
<protein>
    <submittedName>
        <fullName evidence="1">DUF1045 domain-containing protein</fullName>
    </submittedName>
</protein>